<keyword evidence="2" id="KW-1185">Reference proteome</keyword>
<sequence>MKFEEELEELKKRGPTAQLWVQLIHMETLLQNYIGAERLGNLGLHLKTIFEMLPYFYAAGHIHYAKYAHIYLQTMLRLEEIMKDAPEEYKKFVELRFFTIRRSHKFWCGSWVDFVIEQMLMKNLKGRGGVIERGMRESTLSKWSGTQVATSVILNGLESFAGTSYASSEQHVEMRDSRKKRDAADLAKIIRFFEEHNPFPVSEQIMSISSNVVGEYYQLLQSLRNR</sequence>
<comment type="caution">
    <text evidence="1">The sequence shown here is derived from an EMBL/GenBank/DDBJ whole genome shotgun (WGS) entry which is preliminary data.</text>
</comment>
<dbReference type="EMBL" id="CM056743">
    <property type="protein sequence ID" value="KAJ8669139.1"/>
    <property type="molecule type" value="Genomic_DNA"/>
</dbReference>
<accession>A0ACC2NFM8</accession>
<reference evidence="1" key="1">
    <citation type="submission" date="2023-04" db="EMBL/GenBank/DDBJ databases">
        <title>A chromosome-level genome assembly of the parasitoid wasp Eretmocerus hayati.</title>
        <authorList>
            <person name="Zhong Y."/>
            <person name="Liu S."/>
            <person name="Liu Y."/>
        </authorList>
    </citation>
    <scope>NUCLEOTIDE SEQUENCE</scope>
    <source>
        <strain evidence="1">ZJU_SS_LIU_2023</strain>
    </source>
</reference>
<name>A0ACC2NFM8_9HYME</name>
<proteinExistence type="predicted"/>
<gene>
    <name evidence="1" type="ORF">QAD02_000398</name>
</gene>
<evidence type="ECO:0000313" key="2">
    <source>
        <dbReference type="Proteomes" id="UP001239111"/>
    </source>
</evidence>
<evidence type="ECO:0000313" key="1">
    <source>
        <dbReference type="EMBL" id="KAJ8669139.1"/>
    </source>
</evidence>
<dbReference type="Proteomes" id="UP001239111">
    <property type="component" value="Chromosome 3"/>
</dbReference>
<protein>
    <submittedName>
        <fullName evidence="1">Uncharacterized protein</fullName>
    </submittedName>
</protein>
<organism evidence="1 2">
    <name type="scientific">Eretmocerus hayati</name>
    <dbReference type="NCBI Taxonomy" id="131215"/>
    <lineage>
        <taxon>Eukaryota</taxon>
        <taxon>Metazoa</taxon>
        <taxon>Ecdysozoa</taxon>
        <taxon>Arthropoda</taxon>
        <taxon>Hexapoda</taxon>
        <taxon>Insecta</taxon>
        <taxon>Pterygota</taxon>
        <taxon>Neoptera</taxon>
        <taxon>Endopterygota</taxon>
        <taxon>Hymenoptera</taxon>
        <taxon>Apocrita</taxon>
        <taxon>Proctotrupomorpha</taxon>
        <taxon>Chalcidoidea</taxon>
        <taxon>Aphelinidae</taxon>
        <taxon>Aphelininae</taxon>
        <taxon>Eretmocerus</taxon>
    </lineage>
</organism>